<dbReference type="InterPro" id="IPR014720">
    <property type="entry name" value="dsRBD_dom"/>
</dbReference>
<evidence type="ECO:0000256" key="4">
    <source>
        <dbReference type="ARBA" id="ARBA00011738"/>
    </source>
</evidence>
<dbReference type="InterPro" id="IPR036389">
    <property type="entry name" value="RNase_III_sf"/>
</dbReference>
<evidence type="ECO:0000256" key="2">
    <source>
        <dbReference type="ARBA" id="ARBA00004496"/>
    </source>
</evidence>
<evidence type="ECO:0000256" key="11">
    <source>
        <dbReference type="ARBA" id="ARBA00022723"/>
    </source>
</evidence>
<keyword evidence="11" id="KW-0479">Metal-binding</keyword>
<keyword evidence="6" id="KW-0963">Cytoplasm</keyword>
<dbReference type="SUPFAM" id="SSF54768">
    <property type="entry name" value="dsRNA-binding domain-like"/>
    <property type="match status" value="1"/>
</dbReference>
<dbReference type="Gene3D" id="3.30.160.20">
    <property type="match status" value="1"/>
</dbReference>
<keyword evidence="12" id="KW-0255">Endonuclease</keyword>
<evidence type="ECO:0000256" key="5">
    <source>
        <dbReference type="ARBA" id="ARBA00012177"/>
    </source>
</evidence>
<keyword evidence="8" id="KW-0507">mRNA processing</keyword>
<comment type="catalytic activity">
    <reaction evidence="1">
        <text>Endonucleolytic cleavage to 5'-phosphomonoester.</text>
        <dbReference type="EC" id="3.1.26.3"/>
    </reaction>
</comment>
<evidence type="ECO:0000256" key="10">
    <source>
        <dbReference type="ARBA" id="ARBA00022722"/>
    </source>
</evidence>
<evidence type="ECO:0000256" key="7">
    <source>
        <dbReference type="ARBA" id="ARBA00022552"/>
    </source>
</evidence>
<dbReference type="GO" id="GO:0006397">
    <property type="term" value="P:mRNA processing"/>
    <property type="evidence" value="ECO:0007669"/>
    <property type="project" value="UniProtKB-KW"/>
</dbReference>
<dbReference type="FunFam" id="1.10.1520.10:FF:000001">
    <property type="entry name" value="Ribonuclease 3"/>
    <property type="match status" value="1"/>
</dbReference>
<dbReference type="Gene3D" id="1.10.1520.10">
    <property type="entry name" value="Ribonuclease III domain"/>
    <property type="match status" value="1"/>
</dbReference>
<evidence type="ECO:0000256" key="15">
    <source>
        <dbReference type="ARBA" id="ARBA00022884"/>
    </source>
</evidence>
<comment type="subunit">
    <text evidence="4">Homodimer.</text>
</comment>
<dbReference type="GO" id="GO:0003725">
    <property type="term" value="F:double-stranded RNA binding"/>
    <property type="evidence" value="ECO:0007669"/>
    <property type="project" value="TreeGrafter"/>
</dbReference>
<dbReference type="FunFam" id="3.30.160.20:FF:000003">
    <property type="entry name" value="Ribonuclease 3"/>
    <property type="match status" value="1"/>
</dbReference>
<dbReference type="CDD" id="cd10845">
    <property type="entry name" value="DSRM_RNAse_III_family"/>
    <property type="match status" value="1"/>
</dbReference>
<dbReference type="Pfam" id="PF00035">
    <property type="entry name" value="dsrm"/>
    <property type="match status" value="1"/>
</dbReference>
<dbReference type="PANTHER" id="PTHR11207">
    <property type="entry name" value="RIBONUCLEASE III"/>
    <property type="match status" value="1"/>
</dbReference>
<evidence type="ECO:0000256" key="3">
    <source>
        <dbReference type="ARBA" id="ARBA00010183"/>
    </source>
</evidence>
<keyword evidence="7" id="KW-0698">rRNA processing</keyword>
<name>A0A3B0ZIL1_9ZZZZ</name>
<dbReference type="PROSITE" id="PS50137">
    <property type="entry name" value="DS_RBD"/>
    <property type="match status" value="1"/>
</dbReference>
<evidence type="ECO:0000256" key="9">
    <source>
        <dbReference type="ARBA" id="ARBA00022694"/>
    </source>
</evidence>
<dbReference type="GO" id="GO:0046872">
    <property type="term" value="F:metal ion binding"/>
    <property type="evidence" value="ECO:0007669"/>
    <property type="project" value="UniProtKB-KW"/>
</dbReference>
<dbReference type="GO" id="GO:0004525">
    <property type="term" value="F:ribonuclease III activity"/>
    <property type="evidence" value="ECO:0007669"/>
    <property type="project" value="UniProtKB-EC"/>
</dbReference>
<comment type="subcellular location">
    <subcellularLocation>
        <location evidence="2">Cytoplasm</location>
    </subcellularLocation>
</comment>
<dbReference type="GO" id="GO:0010468">
    <property type="term" value="P:regulation of gene expression"/>
    <property type="evidence" value="ECO:0007669"/>
    <property type="project" value="TreeGrafter"/>
</dbReference>
<dbReference type="EMBL" id="UOFL01000212">
    <property type="protein sequence ID" value="VAW81114.1"/>
    <property type="molecule type" value="Genomic_DNA"/>
</dbReference>
<protein>
    <recommendedName>
        <fullName evidence="5">ribonuclease III</fullName>
        <ecNumber evidence="5">3.1.26.3</ecNumber>
    </recommendedName>
</protein>
<keyword evidence="9" id="KW-0819">tRNA processing</keyword>
<reference evidence="18" key="1">
    <citation type="submission" date="2018-06" db="EMBL/GenBank/DDBJ databases">
        <authorList>
            <person name="Zhirakovskaya E."/>
        </authorList>
    </citation>
    <scope>NUCLEOTIDE SEQUENCE</scope>
</reference>
<feature type="domain" description="RNase III" evidence="17">
    <location>
        <begin position="4"/>
        <end position="126"/>
    </location>
</feature>
<dbReference type="EC" id="3.1.26.3" evidence="5"/>
<keyword evidence="14" id="KW-0460">Magnesium</keyword>
<dbReference type="GO" id="GO:0006364">
    <property type="term" value="P:rRNA processing"/>
    <property type="evidence" value="ECO:0007669"/>
    <property type="project" value="UniProtKB-KW"/>
</dbReference>
<evidence type="ECO:0000256" key="8">
    <source>
        <dbReference type="ARBA" id="ARBA00022664"/>
    </source>
</evidence>
<dbReference type="GO" id="GO:0042802">
    <property type="term" value="F:identical protein binding"/>
    <property type="evidence" value="ECO:0007669"/>
    <property type="project" value="UniProtKB-ARBA"/>
</dbReference>
<dbReference type="Pfam" id="PF14622">
    <property type="entry name" value="Ribonucleas_3_3"/>
    <property type="match status" value="1"/>
</dbReference>
<evidence type="ECO:0000256" key="6">
    <source>
        <dbReference type="ARBA" id="ARBA00022490"/>
    </source>
</evidence>
<dbReference type="SMART" id="SM00358">
    <property type="entry name" value="DSRM"/>
    <property type="match status" value="1"/>
</dbReference>
<proteinExistence type="inferred from homology"/>
<dbReference type="NCBIfam" id="TIGR02191">
    <property type="entry name" value="RNaseIII"/>
    <property type="match status" value="1"/>
</dbReference>
<dbReference type="PROSITE" id="PS00517">
    <property type="entry name" value="RNASE_3_1"/>
    <property type="match status" value="1"/>
</dbReference>
<evidence type="ECO:0000313" key="18">
    <source>
        <dbReference type="EMBL" id="VAW81114.1"/>
    </source>
</evidence>
<keyword evidence="13 18" id="KW-0378">Hydrolase</keyword>
<dbReference type="InterPro" id="IPR000999">
    <property type="entry name" value="RNase_III_dom"/>
</dbReference>
<organism evidence="18">
    <name type="scientific">hydrothermal vent metagenome</name>
    <dbReference type="NCBI Taxonomy" id="652676"/>
    <lineage>
        <taxon>unclassified sequences</taxon>
        <taxon>metagenomes</taxon>
        <taxon>ecological metagenomes</taxon>
    </lineage>
</organism>
<dbReference type="GO" id="GO:0005737">
    <property type="term" value="C:cytoplasm"/>
    <property type="evidence" value="ECO:0007669"/>
    <property type="project" value="UniProtKB-SubCell"/>
</dbReference>
<evidence type="ECO:0000259" key="16">
    <source>
        <dbReference type="PROSITE" id="PS50137"/>
    </source>
</evidence>
<feature type="domain" description="DRBM" evidence="16">
    <location>
        <begin position="153"/>
        <end position="223"/>
    </location>
</feature>
<dbReference type="CDD" id="cd00593">
    <property type="entry name" value="RIBOc"/>
    <property type="match status" value="1"/>
</dbReference>
<evidence type="ECO:0000259" key="17">
    <source>
        <dbReference type="PROSITE" id="PS50142"/>
    </source>
</evidence>
<sequence length="225" mass="25252">MSAFNRLCKKLNYVFNDKNLLAMALTHRSVGKSNNERLEYLGDSILNFVVAEELYKRFVDAREGDLSRLRSWLVNGDRLAEIAQALNLGEFLALGPGELKTGGHRRASILEDALEAIIGAVYLDSDFILCRKFILSLYTHKLQDIPTVDELKDPKTRLQEYLQARKAPLPDYAVDDISGEQHSRIFKVSCTVTGLKSPTFGIGGSRRKAEQESAKQALDALLNRH</sequence>
<dbReference type="InterPro" id="IPR011907">
    <property type="entry name" value="RNase_III"/>
</dbReference>
<evidence type="ECO:0000256" key="1">
    <source>
        <dbReference type="ARBA" id="ARBA00000109"/>
    </source>
</evidence>
<evidence type="ECO:0000256" key="12">
    <source>
        <dbReference type="ARBA" id="ARBA00022759"/>
    </source>
</evidence>
<gene>
    <name evidence="18" type="ORF">MNBD_GAMMA12-3438</name>
</gene>
<dbReference type="HAMAP" id="MF_00104">
    <property type="entry name" value="RNase_III"/>
    <property type="match status" value="1"/>
</dbReference>
<keyword evidence="10" id="KW-0540">Nuclease</keyword>
<evidence type="ECO:0000256" key="14">
    <source>
        <dbReference type="ARBA" id="ARBA00022842"/>
    </source>
</evidence>
<dbReference type="PROSITE" id="PS50142">
    <property type="entry name" value="RNASE_3_2"/>
    <property type="match status" value="1"/>
</dbReference>
<dbReference type="PANTHER" id="PTHR11207:SF0">
    <property type="entry name" value="RIBONUCLEASE 3"/>
    <property type="match status" value="1"/>
</dbReference>
<comment type="similarity">
    <text evidence="3">Belongs to the ribonuclease III family.</text>
</comment>
<keyword evidence="15" id="KW-0694">RNA-binding</keyword>
<dbReference type="GO" id="GO:0008033">
    <property type="term" value="P:tRNA processing"/>
    <property type="evidence" value="ECO:0007669"/>
    <property type="project" value="UniProtKB-KW"/>
</dbReference>
<dbReference type="AlphaFoldDB" id="A0A3B0ZIL1"/>
<dbReference type="SUPFAM" id="SSF69065">
    <property type="entry name" value="RNase III domain-like"/>
    <property type="match status" value="1"/>
</dbReference>
<dbReference type="SMART" id="SM00535">
    <property type="entry name" value="RIBOc"/>
    <property type="match status" value="1"/>
</dbReference>
<accession>A0A3B0ZIL1</accession>
<evidence type="ECO:0000256" key="13">
    <source>
        <dbReference type="ARBA" id="ARBA00022801"/>
    </source>
</evidence>